<comment type="similarity">
    <text evidence="1 2">Belongs to the BioY family.</text>
</comment>
<feature type="transmembrane region" description="Helical" evidence="3">
    <location>
        <begin position="27"/>
        <end position="47"/>
    </location>
</feature>
<reference evidence="4" key="2">
    <citation type="submission" date="2020-09" db="EMBL/GenBank/DDBJ databases">
        <authorList>
            <person name="Sun Q."/>
            <person name="Ohkuma M."/>
        </authorList>
    </citation>
    <scope>NUCLEOTIDE SEQUENCE</scope>
    <source>
        <strain evidence="4">JCM 31311</strain>
    </source>
</reference>
<dbReference type="GO" id="GO:0015225">
    <property type="term" value="F:biotin transmembrane transporter activity"/>
    <property type="evidence" value="ECO:0007669"/>
    <property type="project" value="UniProtKB-UniRule"/>
</dbReference>
<dbReference type="PANTHER" id="PTHR34295:SF1">
    <property type="entry name" value="BIOTIN TRANSPORTER BIOY"/>
    <property type="match status" value="1"/>
</dbReference>
<keyword evidence="3" id="KW-1133">Transmembrane helix</keyword>
<comment type="caution">
    <text evidence="4">The sequence shown here is derived from an EMBL/GenBank/DDBJ whole genome shotgun (WGS) entry which is preliminary data.</text>
</comment>
<feature type="transmembrane region" description="Helical" evidence="3">
    <location>
        <begin position="53"/>
        <end position="72"/>
    </location>
</feature>
<reference evidence="4" key="1">
    <citation type="journal article" date="2014" name="Int. J. Syst. Evol. Microbiol.">
        <title>Complete genome sequence of Corynebacterium casei LMG S-19264T (=DSM 44701T), isolated from a smear-ripened cheese.</title>
        <authorList>
            <consortium name="US DOE Joint Genome Institute (JGI-PGF)"/>
            <person name="Walter F."/>
            <person name="Albersmeier A."/>
            <person name="Kalinowski J."/>
            <person name="Ruckert C."/>
        </authorList>
    </citation>
    <scope>NUCLEOTIDE SEQUENCE</scope>
    <source>
        <strain evidence="4">JCM 31311</strain>
    </source>
</reference>
<keyword evidence="3" id="KW-0812">Transmembrane</keyword>
<proteinExistence type="inferred from homology"/>
<dbReference type="Proteomes" id="UP000603865">
    <property type="component" value="Unassembled WGS sequence"/>
</dbReference>
<feature type="transmembrane region" description="Helical" evidence="3">
    <location>
        <begin position="79"/>
        <end position="101"/>
    </location>
</feature>
<evidence type="ECO:0000313" key="4">
    <source>
        <dbReference type="EMBL" id="GGR28608.1"/>
    </source>
</evidence>
<dbReference type="PIRSF" id="PIRSF016661">
    <property type="entry name" value="BioY"/>
    <property type="match status" value="1"/>
</dbReference>
<dbReference type="EMBL" id="BMQL01000044">
    <property type="protein sequence ID" value="GGR28608.1"/>
    <property type="molecule type" value="Genomic_DNA"/>
</dbReference>
<accession>A0A918CKB4</accession>
<evidence type="ECO:0000256" key="3">
    <source>
        <dbReference type="SAM" id="Phobius"/>
    </source>
</evidence>
<dbReference type="Pfam" id="PF02632">
    <property type="entry name" value="BioY"/>
    <property type="match status" value="1"/>
</dbReference>
<feature type="transmembrane region" description="Helical" evidence="3">
    <location>
        <begin position="137"/>
        <end position="156"/>
    </location>
</feature>
<organism evidence="4 5">
    <name type="scientific">Deinococcus ruber</name>
    <dbReference type="NCBI Taxonomy" id="1848197"/>
    <lineage>
        <taxon>Bacteria</taxon>
        <taxon>Thermotogati</taxon>
        <taxon>Deinococcota</taxon>
        <taxon>Deinococci</taxon>
        <taxon>Deinococcales</taxon>
        <taxon>Deinococcaceae</taxon>
        <taxon>Deinococcus</taxon>
    </lineage>
</organism>
<feature type="transmembrane region" description="Helical" evidence="3">
    <location>
        <begin position="176"/>
        <end position="198"/>
    </location>
</feature>
<dbReference type="GO" id="GO:0005886">
    <property type="term" value="C:plasma membrane"/>
    <property type="evidence" value="ECO:0007669"/>
    <property type="project" value="UniProtKB-SubCell"/>
</dbReference>
<keyword evidence="5" id="KW-1185">Reference proteome</keyword>
<name>A0A918CKB4_9DEIO</name>
<dbReference type="InterPro" id="IPR003784">
    <property type="entry name" value="BioY"/>
</dbReference>
<evidence type="ECO:0000313" key="5">
    <source>
        <dbReference type="Proteomes" id="UP000603865"/>
    </source>
</evidence>
<dbReference type="AlphaFoldDB" id="A0A918CKB4"/>
<comment type="subcellular location">
    <subcellularLocation>
        <location evidence="2">Cell membrane</location>
        <topology evidence="2">Multi-pass membrane protein</topology>
    </subcellularLocation>
</comment>
<keyword evidence="2 3" id="KW-0472">Membrane</keyword>
<evidence type="ECO:0000256" key="1">
    <source>
        <dbReference type="ARBA" id="ARBA00010692"/>
    </source>
</evidence>
<dbReference type="PANTHER" id="PTHR34295">
    <property type="entry name" value="BIOTIN TRANSPORTER BIOY"/>
    <property type="match status" value="1"/>
</dbReference>
<protein>
    <recommendedName>
        <fullName evidence="2">Biotin transporter</fullName>
    </recommendedName>
</protein>
<sequence length="200" mass="20277">MTNVPTPQMIPTTFPTLSGATFPRSGLLTNILLVLGGAALVALLAQVELPLKPVPVTLQTLGVLLVGAALGWKRGGLALLTYVLAGAVGLPVLSGGGAGLAKVLGPTGGYLAGFVLAAALVGWLVERFGLDRHIPGAALAMLAGNVVIYALGLAWLGHVVPALHGQALLTAGLTPFLLGDALKLVLAALLLPTAWKLLRR</sequence>
<gene>
    <name evidence="4" type="ORF">GCM10008957_44750</name>
</gene>
<evidence type="ECO:0000256" key="2">
    <source>
        <dbReference type="PIRNR" id="PIRNR016661"/>
    </source>
</evidence>
<keyword evidence="2" id="KW-1003">Cell membrane</keyword>
<dbReference type="Gene3D" id="1.10.1760.20">
    <property type="match status" value="1"/>
</dbReference>
<feature type="transmembrane region" description="Helical" evidence="3">
    <location>
        <begin position="107"/>
        <end position="125"/>
    </location>
</feature>
<keyword evidence="2" id="KW-0813">Transport</keyword>